<evidence type="ECO:0000313" key="1">
    <source>
        <dbReference type="EMBL" id="KAK9093435.1"/>
    </source>
</evidence>
<gene>
    <name evidence="1" type="ORF">Syun_028346</name>
</gene>
<proteinExistence type="predicted"/>
<comment type="caution">
    <text evidence="1">The sequence shown here is derived from an EMBL/GenBank/DDBJ whole genome shotgun (WGS) entry which is preliminary data.</text>
</comment>
<evidence type="ECO:0000313" key="2">
    <source>
        <dbReference type="Proteomes" id="UP001420932"/>
    </source>
</evidence>
<dbReference type="EMBL" id="JBBNAF010000012">
    <property type="protein sequence ID" value="KAK9093435.1"/>
    <property type="molecule type" value="Genomic_DNA"/>
</dbReference>
<protein>
    <submittedName>
        <fullName evidence="1">Uncharacterized protein</fullName>
    </submittedName>
</protein>
<organism evidence="1 2">
    <name type="scientific">Stephania yunnanensis</name>
    <dbReference type="NCBI Taxonomy" id="152371"/>
    <lineage>
        <taxon>Eukaryota</taxon>
        <taxon>Viridiplantae</taxon>
        <taxon>Streptophyta</taxon>
        <taxon>Embryophyta</taxon>
        <taxon>Tracheophyta</taxon>
        <taxon>Spermatophyta</taxon>
        <taxon>Magnoliopsida</taxon>
        <taxon>Ranunculales</taxon>
        <taxon>Menispermaceae</taxon>
        <taxon>Menispermoideae</taxon>
        <taxon>Cissampelideae</taxon>
        <taxon>Stephania</taxon>
    </lineage>
</organism>
<reference evidence="1 2" key="1">
    <citation type="submission" date="2024-01" db="EMBL/GenBank/DDBJ databases">
        <title>Genome assemblies of Stephania.</title>
        <authorList>
            <person name="Yang L."/>
        </authorList>
    </citation>
    <scope>NUCLEOTIDE SEQUENCE [LARGE SCALE GENOMIC DNA]</scope>
    <source>
        <strain evidence="1">YNDBR</strain>
        <tissue evidence="1">Leaf</tissue>
    </source>
</reference>
<name>A0AAP0HS11_9MAGN</name>
<accession>A0AAP0HS11</accession>
<keyword evidence="2" id="KW-1185">Reference proteome</keyword>
<sequence>MDEKKSIALEAVGREVVNMVIIHTFNWDEHFFLAIYDWWFIYNFVRYLFQENIPIE</sequence>
<dbReference type="AlphaFoldDB" id="A0AAP0HS11"/>
<dbReference type="Proteomes" id="UP001420932">
    <property type="component" value="Unassembled WGS sequence"/>
</dbReference>